<evidence type="ECO:0000256" key="2">
    <source>
        <dbReference type="ARBA" id="ARBA00023015"/>
    </source>
</evidence>
<keyword evidence="3" id="KW-0238">DNA-binding</keyword>
<dbReference type="EMBL" id="JACOFT010000001">
    <property type="protein sequence ID" value="MBC3810235.1"/>
    <property type="molecule type" value="Genomic_DNA"/>
</dbReference>
<name>A0ABR6XCD7_9BURK</name>
<dbReference type="InterPro" id="IPR036390">
    <property type="entry name" value="WH_DNA-bd_sf"/>
</dbReference>
<dbReference type="Pfam" id="PF00126">
    <property type="entry name" value="HTH_1"/>
    <property type="match status" value="1"/>
</dbReference>
<protein>
    <submittedName>
        <fullName evidence="6">LysR family transcriptional regulator</fullName>
    </submittedName>
</protein>
<dbReference type="PANTHER" id="PTHR30118:SF15">
    <property type="entry name" value="TRANSCRIPTIONAL REGULATORY PROTEIN"/>
    <property type="match status" value="1"/>
</dbReference>
<dbReference type="PRINTS" id="PR00039">
    <property type="entry name" value="HTHLYSR"/>
</dbReference>
<organism evidence="6 7">
    <name type="scientific">Undibacterium aquatile</name>
    <dbReference type="NCBI Taxonomy" id="1537398"/>
    <lineage>
        <taxon>Bacteria</taxon>
        <taxon>Pseudomonadati</taxon>
        <taxon>Pseudomonadota</taxon>
        <taxon>Betaproteobacteria</taxon>
        <taxon>Burkholderiales</taxon>
        <taxon>Oxalobacteraceae</taxon>
        <taxon>Undibacterium</taxon>
    </lineage>
</organism>
<keyword evidence="7" id="KW-1185">Reference proteome</keyword>
<dbReference type="RefSeq" id="WP_190477049.1">
    <property type="nucleotide sequence ID" value="NZ_JACOFT010000001.1"/>
</dbReference>
<dbReference type="InterPro" id="IPR005119">
    <property type="entry name" value="LysR_subst-bd"/>
</dbReference>
<evidence type="ECO:0000256" key="4">
    <source>
        <dbReference type="ARBA" id="ARBA00023163"/>
    </source>
</evidence>
<dbReference type="SUPFAM" id="SSF46785">
    <property type="entry name" value="Winged helix' DNA-binding domain"/>
    <property type="match status" value="1"/>
</dbReference>
<evidence type="ECO:0000256" key="1">
    <source>
        <dbReference type="ARBA" id="ARBA00009437"/>
    </source>
</evidence>
<proteinExistence type="inferred from homology"/>
<dbReference type="SUPFAM" id="SSF53850">
    <property type="entry name" value="Periplasmic binding protein-like II"/>
    <property type="match status" value="1"/>
</dbReference>
<keyword evidence="4" id="KW-0804">Transcription</keyword>
<dbReference type="InterPro" id="IPR050389">
    <property type="entry name" value="LysR-type_TF"/>
</dbReference>
<dbReference type="PANTHER" id="PTHR30118">
    <property type="entry name" value="HTH-TYPE TRANSCRIPTIONAL REGULATOR LEUO-RELATED"/>
    <property type="match status" value="1"/>
</dbReference>
<comment type="caution">
    <text evidence="6">The sequence shown here is derived from an EMBL/GenBank/DDBJ whole genome shotgun (WGS) entry which is preliminary data.</text>
</comment>
<dbReference type="InterPro" id="IPR036388">
    <property type="entry name" value="WH-like_DNA-bd_sf"/>
</dbReference>
<evidence type="ECO:0000313" key="6">
    <source>
        <dbReference type="EMBL" id="MBC3810235.1"/>
    </source>
</evidence>
<comment type="similarity">
    <text evidence="1">Belongs to the LysR transcriptional regulatory family.</text>
</comment>
<keyword evidence="2" id="KW-0805">Transcription regulation</keyword>
<dbReference type="PROSITE" id="PS50931">
    <property type="entry name" value="HTH_LYSR"/>
    <property type="match status" value="1"/>
</dbReference>
<sequence>MIEAKDIDLNLLVVFQHIFESRQISLVARQLGLSQPAVSNALARLRRSFDDELFVRTANGMQPTPRAAQLADSVALALSHITQALNSEDSFDAASSKRHFTVAMTDVGEVYFMPLLVEELLRQAPQIQISTVRAGSIDLKTEMESGRVDLAIGAFDDLSDAWYQRRLFRQNYVCMLRQTHPLAGKPLELKEFVAARHLIVASQEEPYISINQRLEKAGIHPHAHFKVPHFVAVPYIVSSNDLLVTVPRKLAERAAAPFGLTYVKPPLRLPALQTNLFWHRRYHQDAGNQWLRQFICERFVETETLS</sequence>
<dbReference type="Pfam" id="PF03466">
    <property type="entry name" value="LysR_substrate"/>
    <property type="match status" value="1"/>
</dbReference>
<dbReference type="InterPro" id="IPR000847">
    <property type="entry name" value="LysR_HTH_N"/>
</dbReference>
<reference evidence="6 7" key="1">
    <citation type="submission" date="2020-08" db="EMBL/GenBank/DDBJ databases">
        <title>Novel species isolated from subtropical streams in China.</title>
        <authorList>
            <person name="Lu H."/>
        </authorList>
    </citation>
    <scope>NUCLEOTIDE SEQUENCE [LARGE SCALE GENOMIC DNA]</scope>
    <source>
        <strain evidence="6 7">CCTCC AB 2015119</strain>
    </source>
</reference>
<gene>
    <name evidence="6" type="ORF">H8K26_02170</name>
</gene>
<dbReference type="CDD" id="cd08459">
    <property type="entry name" value="PBP2_DntR_NahR_LinR_like"/>
    <property type="match status" value="1"/>
</dbReference>
<evidence type="ECO:0000313" key="7">
    <source>
        <dbReference type="Proteomes" id="UP000637632"/>
    </source>
</evidence>
<dbReference type="Proteomes" id="UP000637632">
    <property type="component" value="Unassembled WGS sequence"/>
</dbReference>
<dbReference type="Gene3D" id="3.40.190.10">
    <property type="entry name" value="Periplasmic binding protein-like II"/>
    <property type="match status" value="2"/>
</dbReference>
<accession>A0ABR6XCD7</accession>
<evidence type="ECO:0000256" key="3">
    <source>
        <dbReference type="ARBA" id="ARBA00023125"/>
    </source>
</evidence>
<dbReference type="Gene3D" id="1.10.10.10">
    <property type="entry name" value="Winged helix-like DNA-binding domain superfamily/Winged helix DNA-binding domain"/>
    <property type="match status" value="1"/>
</dbReference>
<feature type="domain" description="HTH lysR-type" evidence="5">
    <location>
        <begin position="7"/>
        <end position="64"/>
    </location>
</feature>
<evidence type="ECO:0000259" key="5">
    <source>
        <dbReference type="PROSITE" id="PS50931"/>
    </source>
</evidence>